<dbReference type="GeneID" id="96005060"/>
<protein>
    <recommendedName>
        <fullName evidence="3">Phosphoglycerate mutase-like protein</fullName>
    </recommendedName>
</protein>
<comment type="caution">
    <text evidence="1">The sequence shown here is derived from an EMBL/GenBank/DDBJ whole genome shotgun (WGS) entry which is preliminary data.</text>
</comment>
<evidence type="ECO:0000313" key="2">
    <source>
        <dbReference type="Proteomes" id="UP000803884"/>
    </source>
</evidence>
<dbReference type="SUPFAM" id="SSF53254">
    <property type="entry name" value="Phosphoglycerate mutase-like"/>
    <property type="match status" value="1"/>
</dbReference>
<gene>
    <name evidence="1" type="ORF">WHR41_03616</name>
</gene>
<dbReference type="AlphaFoldDB" id="A0AB34KRE5"/>
<dbReference type="InterPro" id="IPR013078">
    <property type="entry name" value="His_Pase_superF_clade-1"/>
</dbReference>
<dbReference type="CDD" id="cd07067">
    <property type="entry name" value="HP_PGM_like"/>
    <property type="match status" value="1"/>
</dbReference>
<sequence>MVLEAIYVVRHGFRSNWVVDPTTGEYNSTVRSPTGIASDPALASYGVKQAEELAQHLLATDPTIDAVYSSPFYRCIQTLSPYTTARTALSSNDPKIRKTPVNLEAGLGEFYGLARFDHPSPAAYNVLAQHFPKDLAPEQNPIIVPSTKGESIPQLHDRIAYCLNELIKRLDADPSGPRTLLICTHAASMIAIGRALTGIMPEDEGEEDFKCFTCSFSKFVRKPAPTTNGSHSNGTTDPLIATAHQWDPTNPDLVPDINWRNGRGVQGGWTCEINGDCSFLENGEERGWKFSGDESFLKDPNAFNDAKNTAALEVVEETVDDAGEKAEDKSRL</sequence>
<name>A0AB34KRE5_9PEZI</name>
<evidence type="ECO:0000313" key="1">
    <source>
        <dbReference type="EMBL" id="KAL1587637.1"/>
    </source>
</evidence>
<keyword evidence="2" id="KW-1185">Reference proteome</keyword>
<dbReference type="PANTHER" id="PTHR16469">
    <property type="entry name" value="UBIQUITIN-ASSOCIATED AND SH3 DOMAIN-CONTAINING BA-RELATED"/>
    <property type="match status" value="1"/>
</dbReference>
<dbReference type="EMBL" id="JAAQHG020000009">
    <property type="protein sequence ID" value="KAL1587637.1"/>
    <property type="molecule type" value="Genomic_DNA"/>
</dbReference>
<organism evidence="1 2">
    <name type="scientific">Cladosporium halotolerans</name>
    <dbReference type="NCBI Taxonomy" id="1052096"/>
    <lineage>
        <taxon>Eukaryota</taxon>
        <taxon>Fungi</taxon>
        <taxon>Dikarya</taxon>
        <taxon>Ascomycota</taxon>
        <taxon>Pezizomycotina</taxon>
        <taxon>Dothideomycetes</taxon>
        <taxon>Dothideomycetidae</taxon>
        <taxon>Cladosporiales</taxon>
        <taxon>Cladosporiaceae</taxon>
        <taxon>Cladosporium</taxon>
    </lineage>
</organism>
<dbReference type="RefSeq" id="XP_069230742.1">
    <property type="nucleotide sequence ID" value="XM_069372222.1"/>
</dbReference>
<dbReference type="Gene3D" id="3.40.50.1240">
    <property type="entry name" value="Phosphoglycerate mutase-like"/>
    <property type="match status" value="1"/>
</dbReference>
<dbReference type="InterPro" id="IPR029033">
    <property type="entry name" value="His_PPase_superfam"/>
</dbReference>
<proteinExistence type="predicted"/>
<dbReference type="InterPro" id="IPR051710">
    <property type="entry name" value="Phosphatase_SH3-domain"/>
</dbReference>
<dbReference type="Pfam" id="PF00300">
    <property type="entry name" value="His_Phos_1"/>
    <property type="match status" value="1"/>
</dbReference>
<dbReference type="SMART" id="SM00855">
    <property type="entry name" value="PGAM"/>
    <property type="match status" value="1"/>
</dbReference>
<reference evidence="1 2" key="1">
    <citation type="journal article" date="2020" name="Microbiol. Resour. Announc.">
        <title>Draft Genome Sequence of a Cladosporium Species Isolated from the Mesophotic Ascidian Didemnum maculosum.</title>
        <authorList>
            <person name="Gioti A."/>
            <person name="Siaperas R."/>
            <person name="Nikolaivits E."/>
            <person name="Le Goff G."/>
            <person name="Ouazzani J."/>
            <person name="Kotoulas G."/>
            <person name="Topakas E."/>
        </authorList>
    </citation>
    <scope>NUCLEOTIDE SEQUENCE [LARGE SCALE GENOMIC DNA]</scope>
    <source>
        <strain evidence="1 2">TM138-S3</strain>
    </source>
</reference>
<dbReference type="Proteomes" id="UP000803884">
    <property type="component" value="Unassembled WGS sequence"/>
</dbReference>
<evidence type="ECO:0008006" key="3">
    <source>
        <dbReference type="Google" id="ProtNLM"/>
    </source>
</evidence>
<accession>A0AB34KRE5</accession>
<dbReference type="PANTHER" id="PTHR16469:SF51">
    <property type="entry name" value="TRANSCRIPTION FACTOR TAU 55 KDA SUBUNIT"/>
    <property type="match status" value="1"/>
</dbReference>